<evidence type="ECO:0000313" key="3">
    <source>
        <dbReference type="Proteomes" id="UP001497482"/>
    </source>
</evidence>
<reference evidence="2 3" key="1">
    <citation type="submission" date="2024-04" db="EMBL/GenBank/DDBJ databases">
        <authorList>
            <person name="Waldvogel A.-M."/>
            <person name="Schoenle A."/>
        </authorList>
    </citation>
    <scope>NUCLEOTIDE SEQUENCE [LARGE SCALE GENOMIC DNA]</scope>
</reference>
<proteinExistence type="predicted"/>
<sequence>MAAAAQGPGWRGGDQMAPEFGMPGGRRFRRGPGEGFFSFPVDAWENEEGSVPTAKNEVLAAPRQQLQFVQGFGAERRVNDRAASTCACATIESSQFNLSV</sequence>
<dbReference type="AlphaFoldDB" id="A0AAV2MGN3"/>
<evidence type="ECO:0000256" key="1">
    <source>
        <dbReference type="SAM" id="MobiDB-lite"/>
    </source>
</evidence>
<organism evidence="2 3">
    <name type="scientific">Knipowitschia caucasica</name>
    <name type="common">Caucasian dwarf goby</name>
    <name type="synonym">Pomatoschistus caucasicus</name>
    <dbReference type="NCBI Taxonomy" id="637954"/>
    <lineage>
        <taxon>Eukaryota</taxon>
        <taxon>Metazoa</taxon>
        <taxon>Chordata</taxon>
        <taxon>Craniata</taxon>
        <taxon>Vertebrata</taxon>
        <taxon>Euteleostomi</taxon>
        <taxon>Actinopterygii</taxon>
        <taxon>Neopterygii</taxon>
        <taxon>Teleostei</taxon>
        <taxon>Neoteleostei</taxon>
        <taxon>Acanthomorphata</taxon>
        <taxon>Gobiaria</taxon>
        <taxon>Gobiiformes</taxon>
        <taxon>Gobioidei</taxon>
        <taxon>Gobiidae</taxon>
        <taxon>Gobiinae</taxon>
        <taxon>Knipowitschia</taxon>
    </lineage>
</organism>
<protein>
    <submittedName>
        <fullName evidence="2">Uncharacterized protein</fullName>
    </submittedName>
</protein>
<dbReference type="EMBL" id="OZ035830">
    <property type="protein sequence ID" value="CAL1612540.1"/>
    <property type="molecule type" value="Genomic_DNA"/>
</dbReference>
<feature type="region of interest" description="Disordered" evidence="1">
    <location>
        <begin position="1"/>
        <end position="27"/>
    </location>
</feature>
<evidence type="ECO:0000313" key="2">
    <source>
        <dbReference type="EMBL" id="CAL1612540.1"/>
    </source>
</evidence>
<gene>
    <name evidence="2" type="ORF">KC01_LOCUS38853</name>
</gene>
<accession>A0AAV2MGN3</accession>
<keyword evidence="3" id="KW-1185">Reference proteome</keyword>
<name>A0AAV2MGN3_KNICA</name>
<dbReference type="Proteomes" id="UP001497482">
    <property type="component" value="Chromosome 8"/>
</dbReference>